<organism evidence="1 2">
    <name type="scientific">Nonomuraea guangzhouensis</name>
    <dbReference type="NCBI Taxonomy" id="1291555"/>
    <lineage>
        <taxon>Bacteria</taxon>
        <taxon>Bacillati</taxon>
        <taxon>Actinomycetota</taxon>
        <taxon>Actinomycetes</taxon>
        <taxon>Streptosporangiales</taxon>
        <taxon>Streptosporangiaceae</taxon>
        <taxon>Nonomuraea</taxon>
    </lineage>
</organism>
<dbReference type="RefSeq" id="WP_219527599.1">
    <property type="nucleotide sequence ID" value="NZ_JAHKRM010000002.1"/>
</dbReference>
<dbReference type="Proteomes" id="UP001597097">
    <property type="component" value="Unassembled WGS sequence"/>
</dbReference>
<proteinExistence type="predicted"/>
<gene>
    <name evidence="1" type="ORF">ACFSJ0_56465</name>
</gene>
<dbReference type="EMBL" id="JBHUCM010000067">
    <property type="protein sequence ID" value="MFD1546522.1"/>
    <property type="molecule type" value="Genomic_DNA"/>
</dbReference>
<reference evidence="2" key="1">
    <citation type="journal article" date="2019" name="Int. J. Syst. Evol. Microbiol.">
        <title>The Global Catalogue of Microorganisms (GCM) 10K type strain sequencing project: providing services to taxonomists for standard genome sequencing and annotation.</title>
        <authorList>
            <consortium name="The Broad Institute Genomics Platform"/>
            <consortium name="The Broad Institute Genome Sequencing Center for Infectious Disease"/>
            <person name="Wu L."/>
            <person name="Ma J."/>
        </authorList>
    </citation>
    <scope>NUCLEOTIDE SEQUENCE [LARGE SCALE GENOMIC DNA]</scope>
    <source>
        <strain evidence="2">CGMCC 1.15399</strain>
    </source>
</reference>
<name>A0ABW4GUT3_9ACTN</name>
<accession>A0ABW4GUT3</accession>
<evidence type="ECO:0000313" key="2">
    <source>
        <dbReference type="Proteomes" id="UP001597097"/>
    </source>
</evidence>
<keyword evidence="2" id="KW-1185">Reference proteome</keyword>
<evidence type="ECO:0000313" key="1">
    <source>
        <dbReference type="EMBL" id="MFD1546522.1"/>
    </source>
</evidence>
<protein>
    <submittedName>
        <fullName evidence="1">Glycine-rich domain-containing protein</fullName>
    </submittedName>
</protein>
<sequence length="153" mass="16461">MIPLLDRSALTDPCDLVDVGLFDRLVERVARDSCTTTAYAERIIRQTLGFLAACALNPDSGLSPSEEVDKGWHAFLLHTREYAAFCEQVAGRFIHHRPDDPAGEALRPAAERVGATVQAMRAAGLPVDVELWIPDGRCGQCYSGCADDSGSGG</sequence>
<comment type="caution">
    <text evidence="1">The sequence shown here is derived from an EMBL/GenBank/DDBJ whole genome shotgun (WGS) entry which is preliminary data.</text>
</comment>